<evidence type="ECO:0000313" key="3">
    <source>
        <dbReference type="Proteomes" id="UP000789595"/>
    </source>
</evidence>
<dbReference type="EMBL" id="CAKKNE010000004">
    <property type="protein sequence ID" value="CAH0374015.1"/>
    <property type="molecule type" value="Genomic_DNA"/>
</dbReference>
<comment type="caution">
    <text evidence="2">The sequence shown here is derived from an EMBL/GenBank/DDBJ whole genome shotgun (WGS) entry which is preliminary data.</text>
</comment>
<evidence type="ECO:0000313" key="2">
    <source>
        <dbReference type="EMBL" id="CAH0374015.1"/>
    </source>
</evidence>
<evidence type="ECO:0000256" key="1">
    <source>
        <dbReference type="SAM" id="MobiDB-lite"/>
    </source>
</evidence>
<sequence>MQLDADRYPLLYSLRGALSPARKNAKAARQAAAKRRAWTAEYSQLVFSLIDARREAEALREAGAPKAAVDAAAEARWAIEKRVHERFPGLLSRDSGGHGTYVSRDDDHAREPSSPTSPLDRTAPPDDAVQMAKDFAREAVIVGGVEVQGGDLEAKVRDHCSGLRAIDDKSDVFPPQRPEAAQALATAALRAVWRTRVGLDAWARARKHLEQRRAADAATEAQVAEVLSSTSSRAPSLCGDGSTVQASDDDEYSDLEDHALVSRPTEPPTTIDAFVDGRVVCTAYSHLSEVRCDDTGERSFMHVAVRTTFKFSAADGIDLSTERDVLFVALDEQKRERALEEATVTPSRHSWFGGAPQKKRTFAVSVPEGAGPGSRLRVRAPTTGQDMTVTVPAGVASGGLFDVPLPEPRLPSLGE</sequence>
<name>A0A8J2SM79_9STRA</name>
<dbReference type="AlphaFoldDB" id="A0A8J2SM79"/>
<proteinExistence type="predicted"/>
<accession>A0A8J2SM79</accession>
<dbReference type="OrthoDB" id="10683036at2759"/>
<keyword evidence="3" id="KW-1185">Reference proteome</keyword>
<dbReference type="Proteomes" id="UP000789595">
    <property type="component" value="Unassembled WGS sequence"/>
</dbReference>
<reference evidence="2" key="1">
    <citation type="submission" date="2021-11" db="EMBL/GenBank/DDBJ databases">
        <authorList>
            <consortium name="Genoscope - CEA"/>
            <person name="William W."/>
        </authorList>
    </citation>
    <scope>NUCLEOTIDE SEQUENCE</scope>
</reference>
<gene>
    <name evidence="2" type="ORF">PECAL_4P12700</name>
</gene>
<protein>
    <submittedName>
        <fullName evidence="2">Uncharacterized protein</fullName>
    </submittedName>
</protein>
<organism evidence="2 3">
    <name type="scientific">Pelagomonas calceolata</name>
    <dbReference type="NCBI Taxonomy" id="35677"/>
    <lineage>
        <taxon>Eukaryota</taxon>
        <taxon>Sar</taxon>
        <taxon>Stramenopiles</taxon>
        <taxon>Ochrophyta</taxon>
        <taxon>Pelagophyceae</taxon>
        <taxon>Pelagomonadales</taxon>
        <taxon>Pelagomonadaceae</taxon>
        <taxon>Pelagomonas</taxon>
    </lineage>
</organism>
<feature type="region of interest" description="Disordered" evidence="1">
    <location>
        <begin position="89"/>
        <end position="126"/>
    </location>
</feature>